<protein>
    <submittedName>
        <fullName evidence="2">Uncharacterized protein</fullName>
    </submittedName>
</protein>
<dbReference type="EMBL" id="KZ679261">
    <property type="protein sequence ID" value="PTB41742.1"/>
    <property type="molecule type" value="Genomic_DNA"/>
</dbReference>
<reference evidence="2 3" key="1">
    <citation type="submission" date="2016-07" db="EMBL/GenBank/DDBJ databases">
        <title>Multiple horizontal gene transfer events from other fungi enriched the ability of initially mycotrophic Trichoderma (Ascomycota) to feed on dead plant biomass.</title>
        <authorList>
            <consortium name="DOE Joint Genome Institute"/>
            <person name="Aerts A."/>
            <person name="Atanasova L."/>
            <person name="Chenthamara K."/>
            <person name="Zhang J."/>
            <person name="Grujic M."/>
            <person name="Henrissat B."/>
            <person name="Kuo A."/>
            <person name="Salamov A."/>
            <person name="Lipzen A."/>
            <person name="Labutti K."/>
            <person name="Barry K."/>
            <person name="Miao Y."/>
            <person name="Rahimi M.J."/>
            <person name="Shen Q."/>
            <person name="Grigoriev I.V."/>
            <person name="Kubicek C.P."/>
            <person name="Druzhinina I.S."/>
        </authorList>
    </citation>
    <scope>NUCLEOTIDE SEQUENCE [LARGE SCALE GENOMIC DNA]</scope>
    <source>
        <strain evidence="2 3">CBS 433.97</strain>
    </source>
</reference>
<evidence type="ECO:0000313" key="3">
    <source>
        <dbReference type="Proteomes" id="UP000240493"/>
    </source>
</evidence>
<accession>A0A2T3ZAD5</accession>
<organism evidence="2 3">
    <name type="scientific">Trichoderma asperellum (strain ATCC 204424 / CBS 433.97 / NBRC 101777)</name>
    <dbReference type="NCBI Taxonomy" id="1042311"/>
    <lineage>
        <taxon>Eukaryota</taxon>
        <taxon>Fungi</taxon>
        <taxon>Dikarya</taxon>
        <taxon>Ascomycota</taxon>
        <taxon>Pezizomycotina</taxon>
        <taxon>Sordariomycetes</taxon>
        <taxon>Hypocreomycetidae</taxon>
        <taxon>Hypocreales</taxon>
        <taxon>Hypocreaceae</taxon>
        <taxon>Trichoderma</taxon>
    </lineage>
</organism>
<dbReference type="Proteomes" id="UP000240493">
    <property type="component" value="Unassembled WGS sequence"/>
</dbReference>
<sequence>MPDGLTLPYRISVSHFNATALRKATASSAPKRGHTRALACGRLASSLGRLWQLDSLTALHLSSSLIIVGRLITPASISWNAGLLVAAVYFHASWHRQITSRQR</sequence>
<evidence type="ECO:0000313" key="2">
    <source>
        <dbReference type="EMBL" id="PTB41742.1"/>
    </source>
</evidence>
<name>A0A2T3ZAD5_TRIA4</name>
<keyword evidence="1" id="KW-0472">Membrane</keyword>
<proteinExistence type="predicted"/>
<gene>
    <name evidence="2" type="ORF">M441DRAFT_57862</name>
</gene>
<feature type="transmembrane region" description="Helical" evidence="1">
    <location>
        <begin position="77"/>
        <end position="94"/>
    </location>
</feature>
<keyword evidence="1" id="KW-1133">Transmembrane helix</keyword>
<keyword evidence="3" id="KW-1185">Reference proteome</keyword>
<evidence type="ECO:0000256" key="1">
    <source>
        <dbReference type="SAM" id="Phobius"/>
    </source>
</evidence>
<dbReference type="AlphaFoldDB" id="A0A2T3ZAD5"/>
<keyword evidence="1" id="KW-0812">Transmembrane</keyword>